<dbReference type="PANTHER" id="PTHR22911:SF135">
    <property type="entry name" value="BLR4310 PROTEIN"/>
    <property type="match status" value="1"/>
</dbReference>
<dbReference type="Gene3D" id="1.10.3730.20">
    <property type="match status" value="1"/>
</dbReference>
<gene>
    <name evidence="3" type="ORF">SAMN05421853_101332</name>
</gene>
<feature type="domain" description="EamA" evidence="2">
    <location>
        <begin position="6"/>
        <end position="138"/>
    </location>
</feature>
<dbReference type="PANTHER" id="PTHR22911">
    <property type="entry name" value="ACYL-MALONYL CONDENSING ENZYME-RELATED"/>
    <property type="match status" value="1"/>
</dbReference>
<feature type="domain" description="EamA" evidence="2">
    <location>
        <begin position="148"/>
        <end position="276"/>
    </location>
</feature>
<keyword evidence="1" id="KW-0472">Membrane</keyword>
<evidence type="ECO:0000313" key="4">
    <source>
        <dbReference type="Proteomes" id="UP000243106"/>
    </source>
</evidence>
<dbReference type="AlphaFoldDB" id="A0A1I5V4R7"/>
<sequence length="321" mass="34425">MGPNARGAVFALTGFAVFATHDLIVKVLGGAYNPIQILFYSVLFGFPLVALMLIRDATPGHLRPEHPWWVALRTLAAVVTGSAAFYAFANLPLAQVYTIIFAAPLFITILAIPILGERVRLRRWAAVIVGLCGVLVVLRPGSTDLTLAHMAALVAAFGSALASIISRKIGQDERTAVLILYPMLGNFAVMFALLPFVHVPMPVGDLALNAGLAVLGFVAAALMIEAYRAGEAVIVAPMQYSQIIWATLFGALFFDEGLDGPTLVGASIIIASGLYIVVREGRANASENRPVSSTRTRFETGTWPRIDALIRLARKRSKTRG</sequence>
<dbReference type="GO" id="GO:0016020">
    <property type="term" value="C:membrane"/>
    <property type="evidence" value="ECO:0007669"/>
    <property type="project" value="InterPro"/>
</dbReference>
<feature type="transmembrane region" description="Helical" evidence="1">
    <location>
        <begin position="124"/>
        <end position="141"/>
    </location>
</feature>
<accession>A0A1I5V4R7</accession>
<feature type="transmembrane region" description="Helical" evidence="1">
    <location>
        <begin position="206"/>
        <end position="227"/>
    </location>
</feature>
<feature type="transmembrane region" description="Helical" evidence="1">
    <location>
        <begin position="66"/>
        <end position="88"/>
    </location>
</feature>
<evidence type="ECO:0000259" key="2">
    <source>
        <dbReference type="Pfam" id="PF00892"/>
    </source>
</evidence>
<evidence type="ECO:0000256" key="1">
    <source>
        <dbReference type="SAM" id="Phobius"/>
    </source>
</evidence>
<dbReference type="EMBL" id="FOXV01000001">
    <property type="protein sequence ID" value="SFQ02509.1"/>
    <property type="molecule type" value="Genomic_DNA"/>
</dbReference>
<feature type="transmembrane region" description="Helical" evidence="1">
    <location>
        <begin position="178"/>
        <end position="200"/>
    </location>
</feature>
<dbReference type="InterPro" id="IPR037185">
    <property type="entry name" value="EmrE-like"/>
</dbReference>
<dbReference type="InterPro" id="IPR000620">
    <property type="entry name" value="EamA_dom"/>
</dbReference>
<name>A0A1I5V4R7_9RHOB</name>
<dbReference type="SUPFAM" id="SSF103481">
    <property type="entry name" value="Multidrug resistance efflux transporter EmrE"/>
    <property type="match status" value="2"/>
</dbReference>
<dbReference type="Pfam" id="PF00892">
    <property type="entry name" value="EamA"/>
    <property type="match status" value="2"/>
</dbReference>
<feature type="transmembrane region" description="Helical" evidence="1">
    <location>
        <begin position="35"/>
        <end position="54"/>
    </location>
</feature>
<feature type="transmembrane region" description="Helical" evidence="1">
    <location>
        <begin position="260"/>
        <end position="278"/>
    </location>
</feature>
<reference evidence="4" key="1">
    <citation type="submission" date="2016-10" db="EMBL/GenBank/DDBJ databases">
        <authorList>
            <person name="Varghese N."/>
            <person name="Submissions S."/>
        </authorList>
    </citation>
    <scope>NUCLEOTIDE SEQUENCE [LARGE SCALE GENOMIC DNA]</scope>
    <source>
        <strain evidence="4">JCM 10271</strain>
    </source>
</reference>
<evidence type="ECO:0000313" key="3">
    <source>
        <dbReference type="EMBL" id="SFQ02509.1"/>
    </source>
</evidence>
<organism evidence="3 4">
    <name type="scientific">Roseivivax halotolerans</name>
    <dbReference type="NCBI Taxonomy" id="93684"/>
    <lineage>
        <taxon>Bacteria</taxon>
        <taxon>Pseudomonadati</taxon>
        <taxon>Pseudomonadota</taxon>
        <taxon>Alphaproteobacteria</taxon>
        <taxon>Rhodobacterales</taxon>
        <taxon>Roseobacteraceae</taxon>
        <taxon>Roseivivax</taxon>
    </lineage>
</organism>
<keyword evidence="1" id="KW-1133">Transmembrane helix</keyword>
<keyword evidence="1" id="KW-0812">Transmembrane</keyword>
<dbReference type="Proteomes" id="UP000243106">
    <property type="component" value="Unassembled WGS sequence"/>
</dbReference>
<protein>
    <submittedName>
        <fullName evidence="3">Permease of the drug/metabolite transporter (DMT) superfamily</fullName>
    </submittedName>
</protein>
<feature type="transmembrane region" description="Helical" evidence="1">
    <location>
        <begin position="94"/>
        <end position="112"/>
    </location>
</feature>
<dbReference type="STRING" id="93684.SAMN05421853_101332"/>
<feature type="transmembrane region" description="Helical" evidence="1">
    <location>
        <begin position="234"/>
        <end position="254"/>
    </location>
</feature>
<feature type="transmembrane region" description="Helical" evidence="1">
    <location>
        <begin position="147"/>
        <end position="166"/>
    </location>
</feature>
<proteinExistence type="predicted"/>
<dbReference type="RefSeq" id="WP_093009038.1">
    <property type="nucleotide sequence ID" value="NZ_FOXV01000001.1"/>
</dbReference>
<keyword evidence="4" id="KW-1185">Reference proteome</keyword>